<accession>A0A9D3YQH4</accession>
<gene>
    <name evidence="1" type="ORF">DPMN_077697</name>
</gene>
<comment type="caution">
    <text evidence="1">The sequence shown here is derived from an EMBL/GenBank/DDBJ whole genome shotgun (WGS) entry which is preliminary data.</text>
</comment>
<reference evidence="1" key="1">
    <citation type="journal article" date="2019" name="bioRxiv">
        <title>The Genome of the Zebra Mussel, Dreissena polymorpha: A Resource for Invasive Species Research.</title>
        <authorList>
            <person name="McCartney M.A."/>
            <person name="Auch B."/>
            <person name="Kono T."/>
            <person name="Mallez S."/>
            <person name="Zhang Y."/>
            <person name="Obille A."/>
            <person name="Becker A."/>
            <person name="Abrahante J.E."/>
            <person name="Garbe J."/>
            <person name="Badalamenti J.P."/>
            <person name="Herman A."/>
            <person name="Mangelson H."/>
            <person name="Liachko I."/>
            <person name="Sullivan S."/>
            <person name="Sone E.D."/>
            <person name="Koren S."/>
            <person name="Silverstein K.A.T."/>
            <person name="Beckman K.B."/>
            <person name="Gohl D.M."/>
        </authorList>
    </citation>
    <scope>NUCLEOTIDE SEQUENCE</scope>
    <source>
        <strain evidence="1">Duluth1</strain>
        <tissue evidence="1">Whole animal</tissue>
    </source>
</reference>
<dbReference type="EMBL" id="JAIWYP010000015">
    <property type="protein sequence ID" value="KAH3702671.1"/>
    <property type="molecule type" value="Genomic_DNA"/>
</dbReference>
<proteinExistence type="predicted"/>
<dbReference type="Proteomes" id="UP000828390">
    <property type="component" value="Unassembled WGS sequence"/>
</dbReference>
<sequence length="56" mass="5827">MVDVSSSVVVVTMVDVSSSVVVGKLVVIESLIVVAGARQTPPGTMVERGRLALFQI</sequence>
<evidence type="ECO:0000313" key="2">
    <source>
        <dbReference type="Proteomes" id="UP000828390"/>
    </source>
</evidence>
<organism evidence="1 2">
    <name type="scientific">Dreissena polymorpha</name>
    <name type="common">Zebra mussel</name>
    <name type="synonym">Mytilus polymorpha</name>
    <dbReference type="NCBI Taxonomy" id="45954"/>
    <lineage>
        <taxon>Eukaryota</taxon>
        <taxon>Metazoa</taxon>
        <taxon>Spiralia</taxon>
        <taxon>Lophotrochozoa</taxon>
        <taxon>Mollusca</taxon>
        <taxon>Bivalvia</taxon>
        <taxon>Autobranchia</taxon>
        <taxon>Heteroconchia</taxon>
        <taxon>Euheterodonta</taxon>
        <taxon>Imparidentia</taxon>
        <taxon>Neoheterodontei</taxon>
        <taxon>Myida</taxon>
        <taxon>Dreissenoidea</taxon>
        <taxon>Dreissenidae</taxon>
        <taxon>Dreissena</taxon>
    </lineage>
</organism>
<reference evidence="1" key="2">
    <citation type="submission" date="2020-11" db="EMBL/GenBank/DDBJ databases">
        <authorList>
            <person name="McCartney M.A."/>
            <person name="Auch B."/>
            <person name="Kono T."/>
            <person name="Mallez S."/>
            <person name="Becker A."/>
            <person name="Gohl D.M."/>
            <person name="Silverstein K.A.T."/>
            <person name="Koren S."/>
            <person name="Bechman K.B."/>
            <person name="Herman A."/>
            <person name="Abrahante J.E."/>
            <person name="Garbe J."/>
        </authorList>
    </citation>
    <scope>NUCLEOTIDE SEQUENCE</scope>
    <source>
        <strain evidence="1">Duluth1</strain>
        <tissue evidence="1">Whole animal</tissue>
    </source>
</reference>
<dbReference type="AlphaFoldDB" id="A0A9D3YQH4"/>
<keyword evidence="2" id="KW-1185">Reference proteome</keyword>
<protein>
    <submittedName>
        <fullName evidence="1">Uncharacterized protein</fullName>
    </submittedName>
</protein>
<name>A0A9D3YQH4_DREPO</name>
<evidence type="ECO:0000313" key="1">
    <source>
        <dbReference type="EMBL" id="KAH3702671.1"/>
    </source>
</evidence>